<dbReference type="Proteomes" id="UP001576780">
    <property type="component" value="Unassembled WGS sequence"/>
</dbReference>
<dbReference type="RefSeq" id="WP_413279330.1">
    <property type="nucleotide sequence ID" value="NZ_JBHFNT010000192.1"/>
</dbReference>
<evidence type="ECO:0000313" key="1">
    <source>
        <dbReference type="EMBL" id="MFB2836971.1"/>
    </source>
</evidence>
<comment type="caution">
    <text evidence="1">The sequence shown here is derived from an EMBL/GenBank/DDBJ whole genome shotgun (WGS) entry which is preliminary data.</text>
</comment>
<accession>A0ABV4WQI4</accession>
<dbReference type="EMBL" id="JBHFNT010000192">
    <property type="protein sequence ID" value="MFB2836971.1"/>
    <property type="molecule type" value="Genomic_DNA"/>
</dbReference>
<evidence type="ECO:0000313" key="2">
    <source>
        <dbReference type="Proteomes" id="UP001576780"/>
    </source>
</evidence>
<sequence>MTKEELLKFVENKINNYAKRIIETSDKSDDSALGQLNVYMALRRILKGEERRIQDFGMMDAFNDVLKELGIIEKGKFYDDFFK</sequence>
<protein>
    <submittedName>
        <fullName evidence="1">Uncharacterized protein</fullName>
    </submittedName>
</protein>
<proteinExistence type="predicted"/>
<reference evidence="1 2" key="1">
    <citation type="submission" date="2024-09" db="EMBL/GenBank/DDBJ databases">
        <title>Floridaenema gen nov. (Aerosakkonemataceae, Aerosakkonematales ord. nov., Cyanobacteria) from benthic tropical and subtropical fresh waters, with the description of four new species.</title>
        <authorList>
            <person name="Moretto J.A."/>
            <person name="Berthold D.E."/>
            <person name="Lefler F.W."/>
            <person name="Huang I.-S."/>
            <person name="Laughinghouse H. IV."/>
        </authorList>
    </citation>
    <scope>NUCLEOTIDE SEQUENCE [LARGE SCALE GENOMIC DNA]</scope>
    <source>
        <strain evidence="1 2">BLCC-F167</strain>
    </source>
</reference>
<gene>
    <name evidence="1" type="ORF">ACE1CA_20800</name>
</gene>
<name>A0ABV4WQI4_9CYAN</name>
<organism evidence="1 2">
    <name type="scientific">Floridaenema evergladense BLCC-F167</name>
    <dbReference type="NCBI Taxonomy" id="3153639"/>
    <lineage>
        <taxon>Bacteria</taxon>
        <taxon>Bacillati</taxon>
        <taxon>Cyanobacteriota</taxon>
        <taxon>Cyanophyceae</taxon>
        <taxon>Oscillatoriophycideae</taxon>
        <taxon>Aerosakkonematales</taxon>
        <taxon>Aerosakkonemataceae</taxon>
        <taxon>Floridanema</taxon>
        <taxon>Floridanema evergladense</taxon>
    </lineage>
</organism>
<keyword evidence="2" id="KW-1185">Reference proteome</keyword>